<organism evidence="1 2">
    <name type="scientific">Microlunatus endophyticus</name>
    <dbReference type="NCBI Taxonomy" id="1716077"/>
    <lineage>
        <taxon>Bacteria</taxon>
        <taxon>Bacillati</taxon>
        <taxon>Actinomycetota</taxon>
        <taxon>Actinomycetes</taxon>
        <taxon>Propionibacteriales</taxon>
        <taxon>Propionibacteriaceae</taxon>
        <taxon>Microlunatus</taxon>
    </lineage>
</organism>
<name>A0A917S6D4_9ACTN</name>
<dbReference type="EMBL" id="BMMZ01000004">
    <property type="protein sequence ID" value="GGL61140.1"/>
    <property type="molecule type" value="Genomic_DNA"/>
</dbReference>
<protein>
    <submittedName>
        <fullName evidence="1">Uncharacterized protein</fullName>
    </submittedName>
</protein>
<keyword evidence="2" id="KW-1185">Reference proteome</keyword>
<accession>A0A917S6D4</accession>
<comment type="caution">
    <text evidence="1">The sequence shown here is derived from an EMBL/GenBank/DDBJ whole genome shotgun (WGS) entry which is preliminary data.</text>
</comment>
<reference evidence="1" key="1">
    <citation type="journal article" date="2014" name="Int. J. Syst. Evol. Microbiol.">
        <title>Complete genome sequence of Corynebacterium casei LMG S-19264T (=DSM 44701T), isolated from a smear-ripened cheese.</title>
        <authorList>
            <consortium name="US DOE Joint Genome Institute (JGI-PGF)"/>
            <person name="Walter F."/>
            <person name="Albersmeier A."/>
            <person name="Kalinowski J."/>
            <person name="Ruckert C."/>
        </authorList>
    </citation>
    <scope>NUCLEOTIDE SEQUENCE</scope>
    <source>
        <strain evidence="1">CGMCC 4.7306</strain>
    </source>
</reference>
<evidence type="ECO:0000313" key="1">
    <source>
        <dbReference type="EMBL" id="GGL61140.1"/>
    </source>
</evidence>
<gene>
    <name evidence="1" type="ORF">GCM10011575_19640</name>
</gene>
<reference evidence="1" key="2">
    <citation type="submission" date="2020-09" db="EMBL/GenBank/DDBJ databases">
        <authorList>
            <person name="Sun Q."/>
            <person name="Zhou Y."/>
        </authorList>
    </citation>
    <scope>NUCLEOTIDE SEQUENCE</scope>
    <source>
        <strain evidence="1">CGMCC 4.7306</strain>
    </source>
</reference>
<dbReference type="Proteomes" id="UP000613840">
    <property type="component" value="Unassembled WGS sequence"/>
</dbReference>
<sequence>MIGWLRSPAVDQENPAVAAVERIHASAESAGALVGAGRGVGIPVDRALWICAAFPTPTAQSGWSPTRVTAASSGAGFLTGSTRSISSIPGCAGGHTDPVDVPQWLGGDAASPFRDGDGSADAGMIDELRTRILCTA</sequence>
<evidence type="ECO:0000313" key="2">
    <source>
        <dbReference type="Proteomes" id="UP000613840"/>
    </source>
</evidence>
<dbReference type="AlphaFoldDB" id="A0A917S6D4"/>
<proteinExistence type="predicted"/>